<name>A0A8T0K888_PHAAN</name>
<dbReference type="InterPro" id="IPR005202">
    <property type="entry name" value="TF_GRAS"/>
</dbReference>
<keyword evidence="2" id="KW-0805">Transcription regulation</keyword>
<dbReference type="AlphaFoldDB" id="A0A8T0K888"/>
<dbReference type="Proteomes" id="UP000743370">
    <property type="component" value="Unassembled WGS sequence"/>
</dbReference>
<protein>
    <submittedName>
        <fullName evidence="6">Nodulation-signaling pathway 2 protein</fullName>
    </submittedName>
</protein>
<dbReference type="EMBL" id="JABFOF010000006">
    <property type="protein sequence ID" value="KAG2395910.1"/>
    <property type="molecule type" value="Genomic_DNA"/>
</dbReference>
<evidence type="ECO:0000256" key="1">
    <source>
        <dbReference type="ARBA" id="ARBA00004123"/>
    </source>
</evidence>
<evidence type="ECO:0000256" key="5">
    <source>
        <dbReference type="PROSITE-ProRule" id="PRU01191"/>
    </source>
</evidence>
<evidence type="ECO:0000256" key="2">
    <source>
        <dbReference type="ARBA" id="ARBA00023015"/>
    </source>
</evidence>
<evidence type="ECO:0000256" key="3">
    <source>
        <dbReference type="ARBA" id="ARBA00023163"/>
    </source>
</evidence>
<keyword evidence="4" id="KW-0539">Nucleus</keyword>
<comment type="similarity">
    <text evidence="5">Belongs to the GRAS family.</text>
</comment>
<comment type="subcellular location">
    <subcellularLocation>
        <location evidence="1">Nucleus</location>
    </subcellularLocation>
</comment>
<dbReference type="Pfam" id="PF03514">
    <property type="entry name" value="GRAS"/>
    <property type="match status" value="1"/>
</dbReference>
<dbReference type="PROSITE" id="PS50985">
    <property type="entry name" value="GRAS"/>
    <property type="match status" value="1"/>
</dbReference>
<sequence>MVDLAMRKNSTTSLRVSAIIVDQRGRRLKEFAASINFPFTFDQMMMEREEDIEGIEVGETVIVNCMIDQWMPNRSFSLVKTFLDGVTKLWSRLVVSVEEELFNFSRLKSMSFVEFFCFMQQAFAVKHSPNCSTVCLVGYCLCNCDSTTMDVQHNVSKPF</sequence>
<evidence type="ECO:0000256" key="4">
    <source>
        <dbReference type="ARBA" id="ARBA00023242"/>
    </source>
</evidence>
<accession>A0A8T0K888</accession>
<proteinExistence type="inferred from homology"/>
<comment type="caution">
    <text evidence="5">Lacks conserved residue(s) required for the propagation of feature annotation.</text>
</comment>
<evidence type="ECO:0000313" key="7">
    <source>
        <dbReference type="Proteomes" id="UP000743370"/>
    </source>
</evidence>
<dbReference type="GO" id="GO:0005634">
    <property type="term" value="C:nucleus"/>
    <property type="evidence" value="ECO:0007669"/>
    <property type="project" value="UniProtKB-SubCell"/>
</dbReference>
<gene>
    <name evidence="6" type="ORF">HKW66_Vig0067140</name>
</gene>
<evidence type="ECO:0000313" key="6">
    <source>
        <dbReference type="EMBL" id="KAG2395910.1"/>
    </source>
</evidence>
<keyword evidence="3" id="KW-0804">Transcription</keyword>
<comment type="caution">
    <text evidence="6">The sequence shown here is derived from an EMBL/GenBank/DDBJ whole genome shotgun (WGS) entry which is preliminary data.</text>
</comment>
<reference evidence="6 7" key="1">
    <citation type="submission" date="2020-05" db="EMBL/GenBank/DDBJ databases">
        <title>Vigna angularis (adzuki bean) Var. LongXiaoDou No. 4 denovo assembly.</title>
        <authorList>
            <person name="Xiang H."/>
        </authorList>
    </citation>
    <scope>NUCLEOTIDE SEQUENCE [LARGE SCALE GENOMIC DNA]</scope>
    <source>
        <tissue evidence="6">Leaf</tissue>
    </source>
</reference>
<organism evidence="6 7">
    <name type="scientific">Phaseolus angularis</name>
    <name type="common">Azuki bean</name>
    <name type="synonym">Vigna angularis</name>
    <dbReference type="NCBI Taxonomy" id="3914"/>
    <lineage>
        <taxon>Eukaryota</taxon>
        <taxon>Viridiplantae</taxon>
        <taxon>Streptophyta</taxon>
        <taxon>Embryophyta</taxon>
        <taxon>Tracheophyta</taxon>
        <taxon>Spermatophyta</taxon>
        <taxon>Magnoliopsida</taxon>
        <taxon>eudicotyledons</taxon>
        <taxon>Gunneridae</taxon>
        <taxon>Pentapetalae</taxon>
        <taxon>rosids</taxon>
        <taxon>fabids</taxon>
        <taxon>Fabales</taxon>
        <taxon>Fabaceae</taxon>
        <taxon>Papilionoideae</taxon>
        <taxon>50 kb inversion clade</taxon>
        <taxon>NPAAA clade</taxon>
        <taxon>indigoferoid/millettioid clade</taxon>
        <taxon>Phaseoleae</taxon>
        <taxon>Vigna</taxon>
    </lineage>
</organism>